<dbReference type="Pfam" id="PF06972">
    <property type="entry name" value="GIP1_N"/>
    <property type="match status" value="1"/>
</dbReference>
<dbReference type="InterPro" id="IPR044277">
    <property type="entry name" value="GIP1"/>
</dbReference>
<dbReference type="InterPro" id="IPR009719">
    <property type="entry name" value="GIP1_N"/>
</dbReference>
<dbReference type="SUPFAM" id="SSF46934">
    <property type="entry name" value="UBA-like"/>
    <property type="match status" value="1"/>
</dbReference>
<feature type="domain" description="GBF-interacting protein 1 N-terminal" evidence="1">
    <location>
        <begin position="9"/>
        <end position="66"/>
    </location>
</feature>
<dbReference type="AlphaFoldDB" id="A0AA38L9J7"/>
<comment type="caution">
    <text evidence="2">The sequence shown here is derived from an EMBL/GenBank/DDBJ whole genome shotgun (WGS) entry which is preliminary data.</text>
</comment>
<sequence length="66" mass="7607">MKGGGGIKPEVRKIIDGIKEIVKGYSDDDIHVMLQECNMDPDETAQKLLVQDPFHEVRRKRDKKKE</sequence>
<dbReference type="EMBL" id="JAHRHJ020000004">
    <property type="protein sequence ID" value="KAH9316923.1"/>
    <property type="molecule type" value="Genomic_DNA"/>
</dbReference>
<reference evidence="2 3" key="1">
    <citation type="journal article" date="2021" name="Nat. Plants">
        <title>The Taxus genome provides insights into paclitaxel biosynthesis.</title>
        <authorList>
            <person name="Xiong X."/>
            <person name="Gou J."/>
            <person name="Liao Q."/>
            <person name="Li Y."/>
            <person name="Zhou Q."/>
            <person name="Bi G."/>
            <person name="Li C."/>
            <person name="Du R."/>
            <person name="Wang X."/>
            <person name="Sun T."/>
            <person name="Guo L."/>
            <person name="Liang H."/>
            <person name="Lu P."/>
            <person name="Wu Y."/>
            <person name="Zhang Z."/>
            <person name="Ro D.K."/>
            <person name="Shang Y."/>
            <person name="Huang S."/>
            <person name="Yan J."/>
        </authorList>
    </citation>
    <scope>NUCLEOTIDE SEQUENCE [LARGE SCALE GENOMIC DNA]</scope>
    <source>
        <strain evidence="2">Ta-2019</strain>
    </source>
</reference>
<proteinExistence type="predicted"/>
<name>A0AA38L9J7_TAXCH</name>
<evidence type="ECO:0000313" key="2">
    <source>
        <dbReference type="EMBL" id="KAH9316923.1"/>
    </source>
</evidence>
<organism evidence="2 3">
    <name type="scientific">Taxus chinensis</name>
    <name type="common">Chinese yew</name>
    <name type="synonym">Taxus wallichiana var. chinensis</name>
    <dbReference type="NCBI Taxonomy" id="29808"/>
    <lineage>
        <taxon>Eukaryota</taxon>
        <taxon>Viridiplantae</taxon>
        <taxon>Streptophyta</taxon>
        <taxon>Embryophyta</taxon>
        <taxon>Tracheophyta</taxon>
        <taxon>Spermatophyta</taxon>
        <taxon>Pinopsida</taxon>
        <taxon>Pinidae</taxon>
        <taxon>Conifers II</taxon>
        <taxon>Cupressales</taxon>
        <taxon>Taxaceae</taxon>
        <taxon>Taxus</taxon>
    </lineage>
</organism>
<protein>
    <recommendedName>
        <fullName evidence="1">GBF-interacting protein 1 N-terminal domain-containing protein</fullName>
    </recommendedName>
</protein>
<gene>
    <name evidence="2" type="ORF">KI387_018692</name>
</gene>
<evidence type="ECO:0000259" key="1">
    <source>
        <dbReference type="Pfam" id="PF06972"/>
    </source>
</evidence>
<accession>A0AA38L9J7</accession>
<dbReference type="PANTHER" id="PTHR46775:SF1">
    <property type="entry name" value="FLOCCULATION PROTEIN (DUF1296)"/>
    <property type="match status" value="1"/>
</dbReference>
<dbReference type="OMA" id="DDIHVML"/>
<dbReference type="GO" id="GO:0051082">
    <property type="term" value="F:unfolded protein binding"/>
    <property type="evidence" value="ECO:0007669"/>
    <property type="project" value="TreeGrafter"/>
</dbReference>
<evidence type="ECO:0000313" key="3">
    <source>
        <dbReference type="Proteomes" id="UP000824469"/>
    </source>
</evidence>
<feature type="non-terminal residue" evidence="2">
    <location>
        <position position="66"/>
    </location>
</feature>
<dbReference type="Proteomes" id="UP000824469">
    <property type="component" value="Unassembled WGS sequence"/>
</dbReference>
<keyword evidence="3" id="KW-1185">Reference proteome</keyword>
<dbReference type="InterPro" id="IPR009060">
    <property type="entry name" value="UBA-like_sf"/>
</dbReference>
<dbReference type="PANTHER" id="PTHR46775">
    <property type="entry name" value="FLOCCULATION PROTEIN (DUF1296)"/>
    <property type="match status" value="1"/>
</dbReference>